<dbReference type="EMBL" id="MH898667">
    <property type="protein sequence ID" value="AYQ93327.1"/>
    <property type="molecule type" value="Genomic_DNA"/>
</dbReference>
<dbReference type="GO" id="GO:0015935">
    <property type="term" value="C:small ribosomal subunit"/>
    <property type="evidence" value="ECO:0007669"/>
    <property type="project" value="TreeGrafter"/>
</dbReference>
<evidence type="ECO:0000256" key="2">
    <source>
        <dbReference type="ARBA" id="ARBA00022980"/>
    </source>
</evidence>
<proteinExistence type="inferred from homology"/>
<dbReference type="InterPro" id="IPR018271">
    <property type="entry name" value="Ribosomal_uS14_CS"/>
</dbReference>
<geneLocation type="chloroplast" evidence="6"/>
<dbReference type="GO" id="GO:0003735">
    <property type="term" value="F:structural constituent of ribosome"/>
    <property type="evidence" value="ECO:0007669"/>
    <property type="project" value="InterPro"/>
</dbReference>
<dbReference type="PROSITE" id="PS00527">
    <property type="entry name" value="RIBOSOMAL_S14"/>
    <property type="match status" value="1"/>
</dbReference>
<dbReference type="InterPro" id="IPR023036">
    <property type="entry name" value="Ribosomal_uS14_bac/plastid"/>
</dbReference>
<keyword evidence="2 5" id="KW-0689">Ribosomal protein</keyword>
<comment type="subcellular location">
    <subcellularLocation>
        <location evidence="5">Plastid</location>
        <location evidence="5">Chloroplast</location>
    </subcellularLocation>
</comment>
<gene>
    <name evidence="5" type="primary">rps14</name>
</gene>
<dbReference type="FunFam" id="1.10.287.1480:FF:000001">
    <property type="entry name" value="30S ribosomal protein S14"/>
    <property type="match status" value="1"/>
</dbReference>
<dbReference type="GO" id="GO:0006412">
    <property type="term" value="P:translation"/>
    <property type="evidence" value="ECO:0007669"/>
    <property type="project" value="UniProtKB-UniRule"/>
</dbReference>
<dbReference type="Gene3D" id="1.10.287.1480">
    <property type="match status" value="1"/>
</dbReference>
<organism evidence="6">
    <name type="scientific">Phacus inflexus</name>
    <dbReference type="NCBI Taxonomy" id="461210"/>
    <lineage>
        <taxon>Eukaryota</taxon>
        <taxon>Discoba</taxon>
        <taxon>Euglenozoa</taxon>
        <taxon>Euglenida</taxon>
        <taxon>Spirocuta</taxon>
        <taxon>Euglenophyceae</taxon>
        <taxon>Euglenales</taxon>
        <taxon>Phacaceae</taxon>
        <taxon>Phacus</taxon>
    </lineage>
</organism>
<evidence type="ECO:0000313" key="6">
    <source>
        <dbReference type="EMBL" id="AYQ93327.1"/>
    </source>
</evidence>
<keyword evidence="3 5" id="KW-0687">Ribonucleoprotein</keyword>
<keyword evidence="5" id="KW-0694">RNA-binding</keyword>
<comment type="function">
    <text evidence="5">Binds 16S rRNA, required for the assembly of 30S particles.</text>
</comment>
<dbReference type="GO" id="GO:0019843">
    <property type="term" value="F:rRNA binding"/>
    <property type="evidence" value="ECO:0007669"/>
    <property type="project" value="UniProtKB-UniRule"/>
</dbReference>
<dbReference type="HAMAP" id="MF_00537">
    <property type="entry name" value="Ribosomal_uS14_1"/>
    <property type="match status" value="1"/>
</dbReference>
<protein>
    <recommendedName>
        <fullName evidence="4 5">Small ribosomal subunit protein uS14c</fullName>
    </recommendedName>
</protein>
<reference evidence="6" key="1">
    <citation type="journal article" date="2018" name="Sci. Rep.">
        <title>Dynamic evolution of inverted repeats in Euglenophyta plastid genomes.</title>
        <authorList>
            <person name="Karnkowska A."/>
            <person name="Bennett M.S."/>
            <person name="Triemer R.E."/>
        </authorList>
    </citation>
    <scope>NUCLEOTIDE SEQUENCE</scope>
</reference>
<evidence type="ECO:0000256" key="5">
    <source>
        <dbReference type="HAMAP-Rule" id="MF_00537"/>
    </source>
</evidence>
<accession>A0A3G3LKU5</accession>
<name>A0A3G3LKU5_9EUGL</name>
<evidence type="ECO:0000256" key="4">
    <source>
        <dbReference type="ARBA" id="ARBA00035247"/>
    </source>
</evidence>
<keyword evidence="5" id="KW-0699">rRNA-binding</keyword>
<dbReference type="PANTHER" id="PTHR19836">
    <property type="entry name" value="30S RIBOSOMAL PROTEIN S14"/>
    <property type="match status" value="1"/>
</dbReference>
<dbReference type="AlphaFoldDB" id="A0A3G3LKU5"/>
<dbReference type="NCBIfam" id="NF006477">
    <property type="entry name" value="PRK08881.1"/>
    <property type="match status" value="1"/>
</dbReference>
<comment type="similarity">
    <text evidence="1 5">Belongs to the universal ribosomal protein uS14 family.</text>
</comment>
<dbReference type="InterPro" id="IPR001209">
    <property type="entry name" value="Ribosomal_uS14"/>
</dbReference>
<keyword evidence="6" id="KW-0150">Chloroplast</keyword>
<dbReference type="PANTHER" id="PTHR19836:SF19">
    <property type="entry name" value="SMALL RIBOSOMAL SUBUNIT PROTEIN US14M"/>
    <property type="match status" value="1"/>
</dbReference>
<comment type="subunit">
    <text evidence="5">Part of the 30S ribosomal subunit.</text>
</comment>
<keyword evidence="6" id="KW-0934">Plastid</keyword>
<dbReference type="SUPFAM" id="SSF57716">
    <property type="entry name" value="Glucocorticoid receptor-like (DNA-binding domain)"/>
    <property type="match status" value="1"/>
</dbReference>
<dbReference type="Pfam" id="PF00253">
    <property type="entry name" value="Ribosomal_S14"/>
    <property type="match status" value="1"/>
</dbReference>
<sequence>MSKKSIIEREKKRRSLVSKYSSLRKSLKEKIRNSEVFEDKLSYYFQIQNLPRNSSPSRLHNRCFITGRPRGFYRFFGLSRHMLREMAHNGQFPGVIKASW</sequence>
<dbReference type="GO" id="GO:0009507">
    <property type="term" value="C:chloroplast"/>
    <property type="evidence" value="ECO:0007669"/>
    <property type="project" value="UniProtKB-SubCell"/>
</dbReference>
<evidence type="ECO:0000256" key="1">
    <source>
        <dbReference type="ARBA" id="ARBA00009083"/>
    </source>
</evidence>
<evidence type="ECO:0000256" key="3">
    <source>
        <dbReference type="ARBA" id="ARBA00023274"/>
    </source>
</evidence>